<organism evidence="2 3">
    <name type="scientific">Apiospora aurea</name>
    <dbReference type="NCBI Taxonomy" id="335848"/>
    <lineage>
        <taxon>Eukaryota</taxon>
        <taxon>Fungi</taxon>
        <taxon>Dikarya</taxon>
        <taxon>Ascomycota</taxon>
        <taxon>Pezizomycotina</taxon>
        <taxon>Sordariomycetes</taxon>
        <taxon>Xylariomycetidae</taxon>
        <taxon>Amphisphaeriales</taxon>
        <taxon>Apiosporaceae</taxon>
        <taxon>Apiospora</taxon>
    </lineage>
</organism>
<feature type="transmembrane region" description="Helical" evidence="1">
    <location>
        <begin position="35"/>
        <end position="59"/>
    </location>
</feature>
<dbReference type="EMBL" id="JAQQWE010000006">
    <property type="protein sequence ID" value="KAK7948438.1"/>
    <property type="molecule type" value="Genomic_DNA"/>
</dbReference>
<comment type="caution">
    <text evidence="2">The sequence shown here is derived from an EMBL/GenBank/DDBJ whole genome shotgun (WGS) entry which is preliminary data.</text>
</comment>
<name>A0ABR1Q7E2_9PEZI</name>
<evidence type="ECO:0000256" key="1">
    <source>
        <dbReference type="SAM" id="Phobius"/>
    </source>
</evidence>
<keyword evidence="3" id="KW-1185">Reference proteome</keyword>
<protein>
    <recommendedName>
        <fullName evidence="4">Copper transporter</fullName>
    </recommendedName>
</protein>
<evidence type="ECO:0000313" key="2">
    <source>
        <dbReference type="EMBL" id="KAK7948438.1"/>
    </source>
</evidence>
<accession>A0ABR1Q7E2</accession>
<keyword evidence="1" id="KW-0472">Membrane</keyword>
<dbReference type="RefSeq" id="XP_066697944.1">
    <property type="nucleotide sequence ID" value="XM_066845546.1"/>
</dbReference>
<evidence type="ECO:0000313" key="3">
    <source>
        <dbReference type="Proteomes" id="UP001391051"/>
    </source>
</evidence>
<dbReference type="GeneID" id="92078608"/>
<keyword evidence="1" id="KW-0812">Transmembrane</keyword>
<dbReference type="Proteomes" id="UP001391051">
    <property type="component" value="Unassembled WGS sequence"/>
</dbReference>
<proteinExistence type="predicted"/>
<gene>
    <name evidence="2" type="ORF">PG986_009324</name>
</gene>
<sequence>MSNRYIRQQVDMTEPSVRHVPAVASQGQSPWTDMFSGLIVGFIVGLAIMKLTALALVLLRMSIRRVYRRQISLV</sequence>
<keyword evidence="1" id="KW-1133">Transmembrane helix</keyword>
<evidence type="ECO:0008006" key="4">
    <source>
        <dbReference type="Google" id="ProtNLM"/>
    </source>
</evidence>
<reference evidence="2 3" key="1">
    <citation type="submission" date="2023-01" db="EMBL/GenBank/DDBJ databases">
        <title>Analysis of 21 Apiospora genomes using comparative genomics revels a genus with tremendous synthesis potential of carbohydrate active enzymes and secondary metabolites.</title>
        <authorList>
            <person name="Sorensen T."/>
        </authorList>
    </citation>
    <scope>NUCLEOTIDE SEQUENCE [LARGE SCALE GENOMIC DNA]</scope>
    <source>
        <strain evidence="2 3">CBS 24483</strain>
    </source>
</reference>